<keyword evidence="2" id="KW-1185">Reference proteome</keyword>
<name>A0A846ZPB6_9GAMM</name>
<dbReference type="Proteomes" id="UP000541636">
    <property type="component" value="Unassembled WGS sequence"/>
</dbReference>
<dbReference type="EMBL" id="JAAZQD010000006">
    <property type="protein sequence ID" value="NKZ40115.1"/>
    <property type="molecule type" value="Genomic_DNA"/>
</dbReference>
<sequence>MRVRLDLPAQLPARHTGVRQGPVMSPMLASRWKFAIEKARTKRFPIMPSDRPRANDAIHGGLDTCTGITMLVQAVVLLHEFGAKSGPGIRLHRMATRFARGMPYA</sequence>
<organism evidence="1 2">
    <name type="scientific">Oleiagrimonas citrea</name>
    <dbReference type="NCBI Taxonomy" id="1665687"/>
    <lineage>
        <taxon>Bacteria</taxon>
        <taxon>Pseudomonadati</taxon>
        <taxon>Pseudomonadota</taxon>
        <taxon>Gammaproteobacteria</taxon>
        <taxon>Lysobacterales</taxon>
        <taxon>Rhodanobacteraceae</taxon>
        <taxon>Oleiagrimonas</taxon>
    </lineage>
</organism>
<protein>
    <submittedName>
        <fullName evidence="1">Uncharacterized protein</fullName>
    </submittedName>
</protein>
<comment type="caution">
    <text evidence="1">The sequence shown here is derived from an EMBL/GenBank/DDBJ whole genome shotgun (WGS) entry which is preliminary data.</text>
</comment>
<accession>A0A846ZPB6</accession>
<proteinExistence type="predicted"/>
<dbReference type="AlphaFoldDB" id="A0A846ZPB6"/>
<evidence type="ECO:0000313" key="1">
    <source>
        <dbReference type="EMBL" id="NKZ40115.1"/>
    </source>
</evidence>
<evidence type="ECO:0000313" key="2">
    <source>
        <dbReference type="Proteomes" id="UP000541636"/>
    </source>
</evidence>
<dbReference type="RefSeq" id="WP_168609911.1">
    <property type="nucleotide sequence ID" value="NZ_JAAZQD010000006.1"/>
</dbReference>
<gene>
    <name evidence="1" type="ORF">HF690_14240</name>
</gene>
<reference evidence="1 2" key="1">
    <citation type="journal article" date="2017" name="Int. J. Syst. Evol. Microbiol.">
        <title>Oleiagrimonas citrea sp. nov., a marine bacterium isolated from tidal flat sediment and emended description of the genus Oleiagrimonas Fang et al. 2015 and Oleiagrimonas soli.</title>
        <authorList>
            <person name="Yang S.H."/>
            <person name="Seo H.S."/>
            <person name="Seong C.N."/>
            <person name="Kwon K.K."/>
        </authorList>
    </citation>
    <scope>NUCLEOTIDE SEQUENCE [LARGE SCALE GENOMIC DNA]</scope>
    <source>
        <strain evidence="1 2">MEBiC09124</strain>
    </source>
</reference>